<dbReference type="Proteomes" id="UP000594943">
    <property type="component" value="Chromosome 2"/>
</dbReference>
<dbReference type="AlphaFoldDB" id="A0A7U4P9X7"/>
<reference evidence="1 2" key="1">
    <citation type="submission" date="2020-12" db="EMBL/GenBank/DDBJ databases">
        <title>FDA dAtabase for Regulatory Grade micrObial Sequences (FDA-ARGOS): Supporting development and validation of Infectious Disease Dx tests.</title>
        <authorList>
            <person name="Nelson B."/>
            <person name="Plummer A."/>
            <person name="Tallon L."/>
            <person name="Sadzewicz L."/>
            <person name="Zhao X."/>
            <person name="Boylan J."/>
            <person name="Ott S."/>
            <person name="Bowen H."/>
            <person name="Vavikolanu K."/>
            <person name="Mehta A."/>
            <person name="Aluvathingal J."/>
            <person name="Nadendla S."/>
            <person name="Myers T."/>
            <person name="Yan Y."/>
            <person name="Sichtig H."/>
        </authorList>
    </citation>
    <scope>NUCLEOTIDE SEQUENCE [LARGE SCALE GENOMIC DNA]</scope>
    <source>
        <strain evidence="1 2">FDAARGOS_899</strain>
    </source>
</reference>
<dbReference type="InterPro" id="IPR015422">
    <property type="entry name" value="PyrdxlP-dep_Trfase_small"/>
</dbReference>
<accession>A0A7T2U7L1</accession>
<dbReference type="RefSeq" id="WP_006027131.1">
    <property type="nucleotide sequence ID" value="NZ_CP013382.1"/>
</dbReference>
<gene>
    <name evidence="1" type="ORF">I6G56_21940</name>
</gene>
<sequence length="115" mass="12808">MPATTDLHAAPARAAGRREIFLNRNESPFGPFDEAEAAAARALAEVGRYQFPLVERLREAVAAAHDVPTGRVSLYRARIARCITRRSRTGPCAAYRFARTARTTLPRCARRRRAD</sequence>
<dbReference type="InterPro" id="IPR015421">
    <property type="entry name" value="PyrdxlP-dep_Trfase_major"/>
</dbReference>
<dbReference type="KEGG" id="bhg:I6G56_21940"/>
<dbReference type="SUPFAM" id="SSF53383">
    <property type="entry name" value="PLP-dependent transferases"/>
    <property type="match status" value="1"/>
</dbReference>
<name>A0A7U4P9X7_9BURK</name>
<evidence type="ECO:0000313" key="2">
    <source>
        <dbReference type="Proteomes" id="UP000594943"/>
    </source>
</evidence>
<proteinExistence type="predicted"/>
<dbReference type="Gene3D" id="3.90.1150.10">
    <property type="entry name" value="Aspartate Aminotransferase, domain 1"/>
    <property type="match status" value="1"/>
</dbReference>
<dbReference type="Gene3D" id="3.40.640.10">
    <property type="entry name" value="Type I PLP-dependent aspartate aminotransferase-like (Major domain)"/>
    <property type="match status" value="1"/>
</dbReference>
<evidence type="ECO:0000313" key="1">
    <source>
        <dbReference type="EMBL" id="QPS47131.1"/>
    </source>
</evidence>
<dbReference type="EMBL" id="CP065687">
    <property type="protein sequence ID" value="QPS47131.1"/>
    <property type="molecule type" value="Genomic_DNA"/>
</dbReference>
<organism evidence="1 2">
    <name type="scientific">Burkholderia humptydooensis</name>
    <dbReference type="NCBI Taxonomy" id="430531"/>
    <lineage>
        <taxon>Bacteria</taxon>
        <taxon>Pseudomonadati</taxon>
        <taxon>Pseudomonadota</taxon>
        <taxon>Betaproteobacteria</taxon>
        <taxon>Burkholderiales</taxon>
        <taxon>Burkholderiaceae</taxon>
        <taxon>Burkholderia</taxon>
        <taxon>pseudomallei group</taxon>
    </lineage>
</organism>
<dbReference type="InterPro" id="IPR015424">
    <property type="entry name" value="PyrdxlP-dep_Trfase"/>
</dbReference>
<protein>
    <submittedName>
        <fullName evidence="1">Uncharacterized protein</fullName>
    </submittedName>
</protein>
<accession>A0A7U4P9X7</accession>